<evidence type="ECO:0000256" key="1">
    <source>
        <dbReference type="SAM" id="MobiDB-lite"/>
    </source>
</evidence>
<reference evidence="2 3" key="1">
    <citation type="submission" date="2019-10" db="EMBL/GenBank/DDBJ databases">
        <authorList>
            <person name="Palmer J.M."/>
        </authorList>
    </citation>
    <scope>NUCLEOTIDE SEQUENCE [LARGE SCALE GENOMIC DNA]</scope>
    <source>
        <strain evidence="2 3">TWF694</strain>
    </source>
</reference>
<evidence type="ECO:0000313" key="3">
    <source>
        <dbReference type="Proteomes" id="UP001365542"/>
    </source>
</evidence>
<feature type="region of interest" description="Disordered" evidence="1">
    <location>
        <begin position="76"/>
        <end position="104"/>
    </location>
</feature>
<name>A0AAV9XFE8_9PEZI</name>
<evidence type="ECO:0000313" key="2">
    <source>
        <dbReference type="EMBL" id="KAK6540628.1"/>
    </source>
</evidence>
<sequence length="513" mass="58934">MYRFGPANNVMQTCGTAFFGIRCLNFDQPIRFKNFETPLMRNIAPKKGKLRELAFLHNTPLGKHASQELQEKLRELEQASREASLEDLRHLESTRPDSPHPALPYDILEESLKKPLSEELVPEEPILKKAMPRKFNRKRRTSEVPVPEPTGVKNPPEEDLPDDFSEFSSDGTDTKAGDTEAQTPSDISVAAENIDVVSILETSQTHTISEKYDLILLVAHESTLNEVRVSKSILAHSSDQIDEMLCARPTRWCTRDSRRMQYIELKGDLTAVLTTLNILHFRAGDNLYNLDFDMVRRIAVVCESYSWYQSIYPWPRIWLKKYKDDAKTPGYEDWLYISQVFRAAADEKRELLKLLSIVCKPSPGHYIDRSGKRISTQIWPAADLEEILHARWSKIRRIIDTLRTVYKPFRDTDEKAIKELCGDPVCLYVARGSLLSSLTENDLFKFVEVENAKSWAQIWGKTAYRLSPDAWNGSVLDLLELVRKVSLITLKERVPGHECKMEGVLKDIHEFKI</sequence>
<dbReference type="Proteomes" id="UP001365542">
    <property type="component" value="Unassembled WGS sequence"/>
</dbReference>
<organism evidence="2 3">
    <name type="scientific">Orbilia ellipsospora</name>
    <dbReference type="NCBI Taxonomy" id="2528407"/>
    <lineage>
        <taxon>Eukaryota</taxon>
        <taxon>Fungi</taxon>
        <taxon>Dikarya</taxon>
        <taxon>Ascomycota</taxon>
        <taxon>Pezizomycotina</taxon>
        <taxon>Orbiliomycetes</taxon>
        <taxon>Orbiliales</taxon>
        <taxon>Orbiliaceae</taxon>
        <taxon>Orbilia</taxon>
    </lineage>
</organism>
<protein>
    <recommendedName>
        <fullName evidence="4">BTB domain-containing protein</fullName>
    </recommendedName>
</protein>
<evidence type="ECO:0008006" key="4">
    <source>
        <dbReference type="Google" id="ProtNLM"/>
    </source>
</evidence>
<proteinExistence type="predicted"/>
<feature type="compositionally biased region" description="Basic and acidic residues" evidence="1">
    <location>
        <begin position="76"/>
        <end position="98"/>
    </location>
</feature>
<accession>A0AAV9XFE8</accession>
<dbReference type="AlphaFoldDB" id="A0AAV9XFE8"/>
<comment type="caution">
    <text evidence="2">The sequence shown here is derived from an EMBL/GenBank/DDBJ whole genome shotgun (WGS) entry which is preliminary data.</text>
</comment>
<gene>
    <name evidence="2" type="ORF">TWF694_008022</name>
</gene>
<feature type="region of interest" description="Disordered" evidence="1">
    <location>
        <begin position="132"/>
        <end position="185"/>
    </location>
</feature>
<dbReference type="EMBL" id="JAVHJO010000004">
    <property type="protein sequence ID" value="KAK6540628.1"/>
    <property type="molecule type" value="Genomic_DNA"/>
</dbReference>
<keyword evidence="3" id="KW-1185">Reference proteome</keyword>